<keyword evidence="2" id="KW-1185">Reference proteome</keyword>
<dbReference type="EMBL" id="LUGG01000009">
    <property type="protein sequence ID" value="OBZ72699.1"/>
    <property type="molecule type" value="Genomic_DNA"/>
</dbReference>
<proteinExistence type="predicted"/>
<accession>A0A1C7M8I2</accession>
<protein>
    <submittedName>
        <fullName evidence="1">Uncharacterized protein</fullName>
    </submittedName>
</protein>
<comment type="caution">
    <text evidence="1">The sequence shown here is derived from an EMBL/GenBank/DDBJ whole genome shotgun (WGS) entry which is preliminary data.</text>
</comment>
<reference evidence="1 2" key="1">
    <citation type="submission" date="2016-03" db="EMBL/GenBank/DDBJ databases">
        <title>Whole genome sequencing of Grifola frondosa 9006-11.</title>
        <authorList>
            <person name="Min B."/>
            <person name="Park H."/>
            <person name="Kim J.-G."/>
            <person name="Cho H."/>
            <person name="Oh Y.-L."/>
            <person name="Kong W.-S."/>
            <person name="Choi I.-G."/>
        </authorList>
    </citation>
    <scope>NUCLEOTIDE SEQUENCE [LARGE SCALE GENOMIC DNA]</scope>
    <source>
        <strain evidence="1 2">9006-11</strain>
    </source>
</reference>
<dbReference type="Proteomes" id="UP000092993">
    <property type="component" value="Unassembled WGS sequence"/>
</dbReference>
<name>A0A1C7M8I2_GRIFR</name>
<evidence type="ECO:0000313" key="1">
    <source>
        <dbReference type="EMBL" id="OBZ72699.1"/>
    </source>
</evidence>
<gene>
    <name evidence="1" type="ORF">A0H81_07708</name>
</gene>
<evidence type="ECO:0000313" key="2">
    <source>
        <dbReference type="Proteomes" id="UP000092993"/>
    </source>
</evidence>
<organism evidence="1 2">
    <name type="scientific">Grifola frondosa</name>
    <name type="common">Maitake</name>
    <name type="synonym">Polyporus frondosus</name>
    <dbReference type="NCBI Taxonomy" id="5627"/>
    <lineage>
        <taxon>Eukaryota</taxon>
        <taxon>Fungi</taxon>
        <taxon>Dikarya</taxon>
        <taxon>Basidiomycota</taxon>
        <taxon>Agaricomycotina</taxon>
        <taxon>Agaricomycetes</taxon>
        <taxon>Polyporales</taxon>
        <taxon>Grifolaceae</taxon>
        <taxon>Grifola</taxon>
    </lineage>
</organism>
<sequence length="80" mass="8872">MSQTLFSVSRNLSLLRSRYNRTSVRPLNGGPRKPEASTLSPLACIGTLRVTWDGCCFPIPRMISMRNSHCVLGTYDALSL</sequence>
<dbReference type="AlphaFoldDB" id="A0A1C7M8I2"/>